<accession>A0A087U8F2</accession>
<dbReference type="PANTHER" id="PTHR11949:SF17">
    <property type="entry name" value="IRF TRYPTOPHAN PENTAD REPEAT DOMAIN-CONTAINING PROTEIN"/>
    <property type="match status" value="1"/>
</dbReference>
<protein>
    <recommendedName>
        <fullName evidence="1">IRF tryptophan pentad repeat domain-containing protein</fullName>
    </recommendedName>
</protein>
<evidence type="ECO:0000259" key="1">
    <source>
        <dbReference type="PROSITE" id="PS51507"/>
    </source>
</evidence>
<feature type="non-terminal residue" evidence="2">
    <location>
        <position position="169"/>
    </location>
</feature>
<dbReference type="Gene3D" id="1.10.10.10">
    <property type="entry name" value="Winged helix-like DNA-binding domain superfamily/Winged helix DNA-binding domain"/>
    <property type="match status" value="1"/>
</dbReference>
<dbReference type="InterPro" id="IPR001346">
    <property type="entry name" value="Interferon_reg_fact_DNA-bd_dom"/>
</dbReference>
<reference evidence="2 3" key="1">
    <citation type="submission" date="2013-11" db="EMBL/GenBank/DDBJ databases">
        <title>Genome sequencing of Stegodyphus mimosarum.</title>
        <authorList>
            <person name="Bechsgaard J."/>
        </authorList>
    </citation>
    <scope>NUCLEOTIDE SEQUENCE [LARGE SCALE GENOMIC DNA]</scope>
</reference>
<dbReference type="InterPro" id="IPR036388">
    <property type="entry name" value="WH-like_DNA-bd_sf"/>
</dbReference>
<dbReference type="InterPro" id="IPR036390">
    <property type="entry name" value="WH_DNA-bd_sf"/>
</dbReference>
<evidence type="ECO:0000313" key="3">
    <source>
        <dbReference type="Proteomes" id="UP000054359"/>
    </source>
</evidence>
<dbReference type="PROSITE" id="PS51507">
    <property type="entry name" value="IRF_2"/>
    <property type="match status" value="1"/>
</dbReference>
<proteinExistence type="predicted"/>
<dbReference type="GO" id="GO:0000978">
    <property type="term" value="F:RNA polymerase II cis-regulatory region sequence-specific DNA binding"/>
    <property type="evidence" value="ECO:0007669"/>
    <property type="project" value="TreeGrafter"/>
</dbReference>
<sequence length="169" mass="19875">MPVLSKPRVRLLQDFLVPHLDNQTFPDKLYWINRNKGIFGIFWRHQSSSKFIADDSAVFKEWAILKQLWNPRDEKALTKAKQRLRAALLKLKSVRCLSRGNEHRIYQILSYEDSHNSESDERSSPESNHLWNSLEMSLEELQTELFIDQLLNSNFNINETGTNDLGWCI</sequence>
<dbReference type="OMA" id="SAVYREW"/>
<dbReference type="EMBL" id="KK118705">
    <property type="protein sequence ID" value="KFM73641.1"/>
    <property type="molecule type" value="Genomic_DNA"/>
</dbReference>
<dbReference type="SMART" id="SM00348">
    <property type="entry name" value="IRF"/>
    <property type="match status" value="1"/>
</dbReference>
<dbReference type="Proteomes" id="UP000054359">
    <property type="component" value="Unassembled WGS sequence"/>
</dbReference>
<dbReference type="Pfam" id="PF00605">
    <property type="entry name" value="IRF"/>
    <property type="match status" value="1"/>
</dbReference>
<dbReference type="GO" id="GO:0005634">
    <property type="term" value="C:nucleus"/>
    <property type="evidence" value="ECO:0007669"/>
    <property type="project" value="TreeGrafter"/>
</dbReference>
<feature type="domain" description="IRF tryptophan pentad repeat" evidence="1">
    <location>
        <begin position="9"/>
        <end position="110"/>
    </location>
</feature>
<keyword evidence="3" id="KW-1185">Reference proteome</keyword>
<dbReference type="GO" id="GO:0000981">
    <property type="term" value="F:DNA-binding transcription factor activity, RNA polymerase II-specific"/>
    <property type="evidence" value="ECO:0007669"/>
    <property type="project" value="TreeGrafter"/>
</dbReference>
<dbReference type="AlphaFoldDB" id="A0A087U8F2"/>
<gene>
    <name evidence="2" type="ORF">X975_06560</name>
</gene>
<evidence type="ECO:0000313" key="2">
    <source>
        <dbReference type="EMBL" id="KFM73641.1"/>
    </source>
</evidence>
<dbReference type="OrthoDB" id="5958224at2759"/>
<organism evidence="2 3">
    <name type="scientific">Stegodyphus mimosarum</name>
    <name type="common">African social velvet spider</name>
    <dbReference type="NCBI Taxonomy" id="407821"/>
    <lineage>
        <taxon>Eukaryota</taxon>
        <taxon>Metazoa</taxon>
        <taxon>Ecdysozoa</taxon>
        <taxon>Arthropoda</taxon>
        <taxon>Chelicerata</taxon>
        <taxon>Arachnida</taxon>
        <taxon>Araneae</taxon>
        <taxon>Araneomorphae</taxon>
        <taxon>Entelegynae</taxon>
        <taxon>Eresoidea</taxon>
        <taxon>Eresidae</taxon>
        <taxon>Stegodyphus</taxon>
    </lineage>
</organism>
<dbReference type="PANTHER" id="PTHR11949">
    <property type="entry name" value="INTERFERON REGULATORY FACTOR"/>
    <property type="match status" value="1"/>
</dbReference>
<name>A0A087U8F2_STEMI</name>
<dbReference type="SUPFAM" id="SSF46785">
    <property type="entry name" value="Winged helix' DNA-binding domain"/>
    <property type="match status" value="1"/>
</dbReference>